<proteinExistence type="predicted"/>
<dbReference type="EMBL" id="JAUPFM010000012">
    <property type="protein sequence ID" value="KAK2835529.1"/>
    <property type="molecule type" value="Genomic_DNA"/>
</dbReference>
<dbReference type="PRINTS" id="PR02091">
    <property type="entry name" value="HAUSAUGMINL5"/>
</dbReference>
<name>A0AA88MCQ1_CHASR</name>
<dbReference type="Pfam" id="PF14817">
    <property type="entry name" value="HAUS5"/>
    <property type="match status" value="1"/>
</dbReference>
<feature type="coiled-coil region" evidence="1">
    <location>
        <begin position="79"/>
        <end position="113"/>
    </location>
</feature>
<protein>
    <recommendedName>
        <fullName evidence="4">HAUS augmin-like complex subunit 5</fullName>
    </recommendedName>
</protein>
<dbReference type="PANTHER" id="PTHR28588">
    <property type="entry name" value="HAUS AUGMIN-LIKE COMPLEX SUBUNIT 5"/>
    <property type="match status" value="1"/>
</dbReference>
<sequence length="659" mass="76589">MADRNLVQELKRWATEELKLPPESLPSDSYFKTLCVGTGKSIWKYVIHHVFQQRNVRIMRGNLHWYKVLQDKELKQAEGHSEAEKKRELQRKIEQLRAEVSQLDFQINGKEEQLATQEKSISHTWTQVEDCQRRELLLQAFRKRCIQARKVLSDDMQNISEHCQVLEQMARKAEIEVLFDDKSSGLNDDDNLISKATKEAQVLREVRELCNDRVHFYQSLQESELKMAHSAAKRMSHEQRTAMFQYWLSTVENLWSSYPPNHILSALQYLASTEQKELEDKLASLDVTRDVTALRYRYESSHLLDMSAEEDNELPPVKALLQAAWKEVEQNLVELAQTRARVQQLKLQLLARKKEAEQEVSGIADAHDDTLALSALELELKCVMQAAARDYIRDWCTQFDQNARSRQEALRNLRSKWQSILDFRQLVVLRQEQIRGLIKGNSMAKTELMHLHRELQEFVQEKLQPQFEDVTTAASSLKNSISKEAKQLGTVSLLAFDCRTIEGMQRIPASALSIHRLKSPTFNNLCQSLAFPLYRAPEELCSQARSQKLELRFLRQLVRLHSATLQKIQKEAEHLHASDQKALLSRVMEEDQKLLNSLVPRVRGLTQRCEHSLVYGEQVKTAISYWWDQPAQHVLSEVTKGGLTFQQWLQRWRLAAKSF</sequence>
<reference evidence="2" key="1">
    <citation type="submission" date="2023-07" db="EMBL/GenBank/DDBJ databases">
        <title>Chromosome-level Genome Assembly of Striped Snakehead (Channa striata).</title>
        <authorList>
            <person name="Liu H."/>
        </authorList>
    </citation>
    <scope>NUCLEOTIDE SEQUENCE</scope>
    <source>
        <strain evidence="2">Gz</strain>
        <tissue evidence="2">Muscle</tissue>
    </source>
</reference>
<dbReference type="AlphaFoldDB" id="A0AA88MCQ1"/>
<dbReference type="InterPro" id="IPR026215">
    <property type="entry name" value="HAUS5_metazoa"/>
</dbReference>
<dbReference type="GO" id="GO:0007098">
    <property type="term" value="P:centrosome cycle"/>
    <property type="evidence" value="ECO:0007669"/>
    <property type="project" value="InterPro"/>
</dbReference>
<organism evidence="2 3">
    <name type="scientific">Channa striata</name>
    <name type="common">Snakehead murrel</name>
    <name type="synonym">Ophicephalus striatus</name>
    <dbReference type="NCBI Taxonomy" id="64152"/>
    <lineage>
        <taxon>Eukaryota</taxon>
        <taxon>Metazoa</taxon>
        <taxon>Chordata</taxon>
        <taxon>Craniata</taxon>
        <taxon>Vertebrata</taxon>
        <taxon>Euteleostomi</taxon>
        <taxon>Actinopterygii</taxon>
        <taxon>Neopterygii</taxon>
        <taxon>Teleostei</taxon>
        <taxon>Neoteleostei</taxon>
        <taxon>Acanthomorphata</taxon>
        <taxon>Anabantaria</taxon>
        <taxon>Anabantiformes</taxon>
        <taxon>Channoidei</taxon>
        <taxon>Channidae</taxon>
        <taxon>Channa</taxon>
    </lineage>
</organism>
<comment type="caution">
    <text evidence="2">The sequence shown here is derived from an EMBL/GenBank/DDBJ whole genome shotgun (WGS) entry which is preliminary data.</text>
</comment>
<feature type="coiled-coil region" evidence="1">
    <location>
        <begin position="328"/>
        <end position="359"/>
    </location>
</feature>
<dbReference type="Proteomes" id="UP001187415">
    <property type="component" value="Unassembled WGS sequence"/>
</dbReference>
<evidence type="ECO:0008006" key="4">
    <source>
        <dbReference type="Google" id="ProtNLM"/>
    </source>
</evidence>
<evidence type="ECO:0000313" key="2">
    <source>
        <dbReference type="EMBL" id="KAK2835529.1"/>
    </source>
</evidence>
<keyword evidence="3" id="KW-1185">Reference proteome</keyword>
<dbReference type="InterPro" id="IPR029131">
    <property type="entry name" value="HAUS5"/>
</dbReference>
<accession>A0AA88MCQ1</accession>
<evidence type="ECO:0000313" key="3">
    <source>
        <dbReference type="Proteomes" id="UP001187415"/>
    </source>
</evidence>
<evidence type="ECO:0000256" key="1">
    <source>
        <dbReference type="SAM" id="Coils"/>
    </source>
</evidence>
<keyword evidence="1" id="KW-0175">Coiled coil</keyword>
<dbReference type="GO" id="GO:0070652">
    <property type="term" value="C:HAUS complex"/>
    <property type="evidence" value="ECO:0007669"/>
    <property type="project" value="InterPro"/>
</dbReference>
<dbReference type="GO" id="GO:0005813">
    <property type="term" value="C:centrosome"/>
    <property type="evidence" value="ECO:0007669"/>
    <property type="project" value="TreeGrafter"/>
</dbReference>
<dbReference type="PANTHER" id="PTHR28588:SF1">
    <property type="entry name" value="HAUS AUGMIN-LIKE COMPLEX SUBUNIT 5"/>
    <property type="match status" value="1"/>
</dbReference>
<dbReference type="GO" id="GO:0051225">
    <property type="term" value="P:spindle assembly"/>
    <property type="evidence" value="ECO:0007669"/>
    <property type="project" value="InterPro"/>
</dbReference>
<gene>
    <name evidence="2" type="ORF">Q5P01_016013</name>
</gene>